<name>A0A1E3HVS3_9TREE</name>
<keyword evidence="2" id="KW-1133">Transmembrane helix</keyword>
<reference evidence="3 4" key="1">
    <citation type="submission" date="2016-06" db="EMBL/GenBank/DDBJ databases">
        <title>Evolution of pathogenesis and genome organization in the Tremellales.</title>
        <authorList>
            <person name="Cuomo C."/>
            <person name="Litvintseva A."/>
            <person name="Heitman J."/>
            <person name="Chen Y."/>
            <person name="Sun S."/>
            <person name="Springer D."/>
            <person name="Dromer F."/>
            <person name="Young S."/>
            <person name="Zeng Q."/>
            <person name="Chapman S."/>
            <person name="Gujja S."/>
            <person name="Saif S."/>
            <person name="Birren B."/>
        </authorList>
    </citation>
    <scope>NUCLEOTIDE SEQUENCE [LARGE SCALE GENOMIC DNA]</scope>
    <source>
        <strain evidence="3 4">CBS 6039</strain>
    </source>
</reference>
<dbReference type="OrthoDB" id="2596791at2759"/>
<sequence length="371" mass="39232">MSNHSPYTPTAPTNPFAPPPPRPRDSGVTAIGALLSTSYDDSDEGSNYGPSPKPAKRHPVARQGPTVGQGGQAAVAQNVKSIEGELDAGSGHHMAYTSPEIHSQAPFGHQPDLQPTNGLGLTASPPKPVRSYSNGPQPDYHVPMAGRVEPQRSNTAPMQHHYPPQPSPQRRPQPPGINTLPPPPPMPINLPAPASPIAPLLAAPPSPHISPMSATSAPSSPVVGRPSSPSPSLARIPANARMSASSASIRGWDALAEKKAMFREGEDEVMSPFSTSRPRNKPSGLREGTRASGMDFWKRFSVADKLDQAEKRDGPSSDWLSKAQNNRGLIKKMVFGGLFLIVLIVAAIVVIVILLKQKKGSSSSVETQGNL</sequence>
<comment type="caution">
    <text evidence="3">The sequence shown here is derived from an EMBL/GenBank/DDBJ whole genome shotgun (WGS) entry which is preliminary data.</text>
</comment>
<evidence type="ECO:0000256" key="1">
    <source>
        <dbReference type="SAM" id="MobiDB-lite"/>
    </source>
</evidence>
<keyword evidence="2" id="KW-0812">Transmembrane</keyword>
<keyword evidence="4" id="KW-1185">Reference proteome</keyword>
<feature type="compositionally biased region" description="Low complexity" evidence="1">
    <location>
        <begin position="209"/>
        <end position="232"/>
    </location>
</feature>
<feature type="region of interest" description="Disordered" evidence="1">
    <location>
        <begin position="1"/>
        <end position="234"/>
    </location>
</feature>
<feature type="compositionally biased region" description="Pro residues" evidence="1">
    <location>
        <begin position="163"/>
        <end position="208"/>
    </location>
</feature>
<dbReference type="Proteomes" id="UP000094065">
    <property type="component" value="Unassembled WGS sequence"/>
</dbReference>
<dbReference type="AlphaFoldDB" id="A0A1E3HVS3"/>
<evidence type="ECO:0000313" key="3">
    <source>
        <dbReference type="EMBL" id="ODN80418.1"/>
    </source>
</evidence>
<keyword evidence="2" id="KW-0472">Membrane</keyword>
<accession>A0A1E3HVS3</accession>
<evidence type="ECO:0000256" key="2">
    <source>
        <dbReference type="SAM" id="Phobius"/>
    </source>
</evidence>
<protein>
    <submittedName>
        <fullName evidence="3">Uncharacterized protein</fullName>
    </submittedName>
</protein>
<proteinExistence type="predicted"/>
<evidence type="ECO:0000313" key="4">
    <source>
        <dbReference type="Proteomes" id="UP000094065"/>
    </source>
</evidence>
<gene>
    <name evidence="3" type="ORF">L202_02667</name>
</gene>
<dbReference type="RefSeq" id="XP_018994984.1">
    <property type="nucleotide sequence ID" value="XM_019136315.1"/>
</dbReference>
<feature type="transmembrane region" description="Helical" evidence="2">
    <location>
        <begin position="333"/>
        <end position="355"/>
    </location>
</feature>
<feature type="compositionally biased region" description="Low complexity" evidence="1">
    <location>
        <begin position="1"/>
        <end position="14"/>
    </location>
</feature>
<organism evidence="3 4">
    <name type="scientific">Cryptococcus amylolentus CBS 6039</name>
    <dbReference type="NCBI Taxonomy" id="1295533"/>
    <lineage>
        <taxon>Eukaryota</taxon>
        <taxon>Fungi</taxon>
        <taxon>Dikarya</taxon>
        <taxon>Basidiomycota</taxon>
        <taxon>Agaricomycotina</taxon>
        <taxon>Tremellomycetes</taxon>
        <taxon>Tremellales</taxon>
        <taxon>Cryptococcaceae</taxon>
        <taxon>Cryptococcus</taxon>
    </lineage>
</organism>
<feature type="region of interest" description="Disordered" evidence="1">
    <location>
        <begin position="266"/>
        <end position="289"/>
    </location>
</feature>
<dbReference type="GeneID" id="30153976"/>
<dbReference type="EMBL" id="AWGJ01000004">
    <property type="protein sequence ID" value="ODN80418.1"/>
    <property type="molecule type" value="Genomic_DNA"/>
</dbReference>